<dbReference type="eggNOG" id="KOG1210">
    <property type="taxonomic scope" value="Eukaryota"/>
</dbReference>
<dbReference type="PANTHER" id="PTHR43550">
    <property type="entry name" value="3-KETODIHYDROSPHINGOSINE REDUCTASE"/>
    <property type="match status" value="1"/>
</dbReference>
<keyword evidence="2" id="KW-1185">Reference proteome</keyword>
<evidence type="ECO:0000313" key="2">
    <source>
        <dbReference type="Proteomes" id="UP000029120"/>
    </source>
</evidence>
<dbReference type="EMBL" id="CM002876">
    <property type="protein sequence ID" value="KFK26163.1"/>
    <property type="molecule type" value="Genomic_DNA"/>
</dbReference>
<reference evidence="2" key="1">
    <citation type="journal article" date="2015" name="Nat. Plants">
        <title>Genome expansion of Arabis alpina linked with retrotransposition and reduced symmetric DNA methylation.</title>
        <authorList>
            <person name="Willing E.M."/>
            <person name="Rawat V."/>
            <person name="Mandakova T."/>
            <person name="Maumus F."/>
            <person name="James G.V."/>
            <person name="Nordstroem K.J."/>
            <person name="Becker C."/>
            <person name="Warthmann N."/>
            <person name="Chica C."/>
            <person name="Szarzynska B."/>
            <person name="Zytnicki M."/>
            <person name="Albani M.C."/>
            <person name="Kiefer C."/>
            <person name="Bergonzi S."/>
            <person name="Castaings L."/>
            <person name="Mateos J.L."/>
            <person name="Berns M.C."/>
            <person name="Bujdoso N."/>
            <person name="Piofczyk T."/>
            <person name="de Lorenzo L."/>
            <person name="Barrero-Sicilia C."/>
            <person name="Mateos I."/>
            <person name="Piednoel M."/>
            <person name="Hagmann J."/>
            <person name="Chen-Min-Tao R."/>
            <person name="Iglesias-Fernandez R."/>
            <person name="Schuster S.C."/>
            <person name="Alonso-Blanco C."/>
            <person name="Roudier F."/>
            <person name="Carbonero P."/>
            <person name="Paz-Ares J."/>
            <person name="Davis S.J."/>
            <person name="Pecinka A."/>
            <person name="Quesneville H."/>
            <person name="Colot V."/>
            <person name="Lysak M.A."/>
            <person name="Weigel D."/>
            <person name="Coupland G."/>
            <person name="Schneeberger K."/>
        </authorList>
    </citation>
    <scope>NUCLEOTIDE SEQUENCE [LARGE SCALE GENOMIC DNA]</scope>
    <source>
        <strain evidence="2">cv. Pajares</strain>
    </source>
</reference>
<dbReference type="Gramene" id="KFK26163">
    <property type="protein sequence ID" value="KFK26163"/>
    <property type="gene ID" value="AALP_AA8G211300"/>
</dbReference>
<dbReference type="PANTHER" id="PTHR43550:SF3">
    <property type="entry name" value="3-KETODIHYDROSPHINGOSINE REDUCTASE"/>
    <property type="match status" value="1"/>
</dbReference>
<dbReference type="AlphaFoldDB" id="A0A087G8G1"/>
<dbReference type="OrthoDB" id="10541359at2759"/>
<name>A0A087G8G1_ARAAL</name>
<sequence length="97" mass="10579">MDVLIVGKELEKQSLEEVKFMIDVNLVGSFKAALPSMKAREELKKRPELTSIIAASSGSMKTKEVAKICLAGIKAGKFTIDILRAAACLLRDRLGML</sequence>
<gene>
    <name evidence="1" type="ordered locus">AALP_Aa8g211300</name>
</gene>
<dbReference type="GO" id="GO:0006666">
    <property type="term" value="P:3-keto-sphinganine metabolic process"/>
    <property type="evidence" value="ECO:0007669"/>
    <property type="project" value="TreeGrafter"/>
</dbReference>
<dbReference type="GO" id="GO:0005789">
    <property type="term" value="C:endoplasmic reticulum membrane"/>
    <property type="evidence" value="ECO:0007669"/>
    <property type="project" value="TreeGrafter"/>
</dbReference>
<proteinExistence type="predicted"/>
<protein>
    <submittedName>
        <fullName evidence="1">Uncharacterized protein</fullName>
    </submittedName>
</protein>
<evidence type="ECO:0000313" key="1">
    <source>
        <dbReference type="EMBL" id="KFK26163.1"/>
    </source>
</evidence>
<accession>A0A087G8G1</accession>
<dbReference type="Proteomes" id="UP000029120">
    <property type="component" value="Chromosome 8"/>
</dbReference>
<organism evidence="1 2">
    <name type="scientific">Arabis alpina</name>
    <name type="common">Alpine rock-cress</name>
    <dbReference type="NCBI Taxonomy" id="50452"/>
    <lineage>
        <taxon>Eukaryota</taxon>
        <taxon>Viridiplantae</taxon>
        <taxon>Streptophyta</taxon>
        <taxon>Embryophyta</taxon>
        <taxon>Tracheophyta</taxon>
        <taxon>Spermatophyta</taxon>
        <taxon>Magnoliopsida</taxon>
        <taxon>eudicotyledons</taxon>
        <taxon>Gunneridae</taxon>
        <taxon>Pentapetalae</taxon>
        <taxon>rosids</taxon>
        <taxon>malvids</taxon>
        <taxon>Brassicales</taxon>
        <taxon>Brassicaceae</taxon>
        <taxon>Arabideae</taxon>
        <taxon>Arabis</taxon>
    </lineage>
</organism>
<dbReference type="GO" id="GO:0030148">
    <property type="term" value="P:sphingolipid biosynthetic process"/>
    <property type="evidence" value="ECO:0007669"/>
    <property type="project" value="TreeGrafter"/>
</dbReference>
<dbReference type="GO" id="GO:0047560">
    <property type="term" value="F:3-dehydrosphinganine reductase activity"/>
    <property type="evidence" value="ECO:0007669"/>
    <property type="project" value="TreeGrafter"/>
</dbReference>